<organism evidence="1 2">
    <name type="scientific">Catharanthus roseus</name>
    <name type="common">Madagascar periwinkle</name>
    <name type="synonym">Vinca rosea</name>
    <dbReference type="NCBI Taxonomy" id="4058"/>
    <lineage>
        <taxon>Eukaryota</taxon>
        <taxon>Viridiplantae</taxon>
        <taxon>Streptophyta</taxon>
        <taxon>Embryophyta</taxon>
        <taxon>Tracheophyta</taxon>
        <taxon>Spermatophyta</taxon>
        <taxon>Magnoliopsida</taxon>
        <taxon>eudicotyledons</taxon>
        <taxon>Gunneridae</taxon>
        <taxon>Pentapetalae</taxon>
        <taxon>asterids</taxon>
        <taxon>lamiids</taxon>
        <taxon>Gentianales</taxon>
        <taxon>Apocynaceae</taxon>
        <taxon>Rauvolfioideae</taxon>
        <taxon>Vinceae</taxon>
        <taxon>Catharanthinae</taxon>
        <taxon>Catharanthus</taxon>
    </lineage>
</organism>
<gene>
    <name evidence="1" type="ORF">M9H77_28890</name>
</gene>
<evidence type="ECO:0000313" key="1">
    <source>
        <dbReference type="EMBL" id="KAI5660097.1"/>
    </source>
</evidence>
<comment type="caution">
    <text evidence="1">The sequence shown here is derived from an EMBL/GenBank/DDBJ whole genome shotgun (WGS) entry which is preliminary data.</text>
</comment>
<dbReference type="Proteomes" id="UP001060085">
    <property type="component" value="Linkage Group LG06"/>
</dbReference>
<protein>
    <submittedName>
        <fullName evidence="1">Uncharacterized protein</fullName>
    </submittedName>
</protein>
<accession>A0ACC0AI23</accession>
<reference evidence="2" key="1">
    <citation type="journal article" date="2023" name="Nat. Plants">
        <title>Single-cell RNA sequencing provides a high-resolution roadmap for understanding the multicellular compartmentation of specialized metabolism.</title>
        <authorList>
            <person name="Sun S."/>
            <person name="Shen X."/>
            <person name="Li Y."/>
            <person name="Li Y."/>
            <person name="Wang S."/>
            <person name="Li R."/>
            <person name="Zhang H."/>
            <person name="Shen G."/>
            <person name="Guo B."/>
            <person name="Wei J."/>
            <person name="Xu J."/>
            <person name="St-Pierre B."/>
            <person name="Chen S."/>
            <person name="Sun C."/>
        </authorList>
    </citation>
    <scope>NUCLEOTIDE SEQUENCE [LARGE SCALE GENOMIC DNA]</scope>
</reference>
<sequence length="208" mass="23050">MILVVPSDAPPPQPSCPTLEPPHLTVGLGDDHQPQPHPHNSTQETLSELVSPPPPPSIHHTRPHEPHPPTNQEWLSLLLSFCFAAMSMASQILSTGTPNHLPLSFHMAGLGVVFSLSAFVLCKYIPAVRMRREALFLENMGVFFGISAFFLDITIFFPLCLKDLPWFLEKNRLGNELEQLSSPEALVYYSPTMAVYAKSSRNAKAIML</sequence>
<dbReference type="EMBL" id="CM044706">
    <property type="protein sequence ID" value="KAI5660097.1"/>
    <property type="molecule type" value="Genomic_DNA"/>
</dbReference>
<evidence type="ECO:0000313" key="2">
    <source>
        <dbReference type="Proteomes" id="UP001060085"/>
    </source>
</evidence>
<proteinExistence type="predicted"/>
<name>A0ACC0AI23_CATRO</name>
<keyword evidence="2" id="KW-1185">Reference proteome</keyword>